<feature type="region of interest" description="Disordered" evidence="7">
    <location>
        <begin position="461"/>
        <end position="491"/>
    </location>
</feature>
<feature type="domain" description="ZAD" evidence="9">
    <location>
        <begin position="4"/>
        <end position="79"/>
    </location>
</feature>
<dbReference type="PROSITE" id="PS51915">
    <property type="entry name" value="ZAD"/>
    <property type="match status" value="1"/>
</dbReference>
<name>A0A8D8AEM2_CULPI</name>
<keyword evidence="4 6" id="KW-0862">Zinc</keyword>
<evidence type="ECO:0000313" key="10">
    <source>
        <dbReference type="EMBL" id="CAG6455709.1"/>
    </source>
</evidence>
<keyword evidence="2" id="KW-0677">Repeat</keyword>
<dbReference type="PANTHER" id="PTHR24379:SF121">
    <property type="entry name" value="C2H2-TYPE DOMAIN-CONTAINING PROTEIN"/>
    <property type="match status" value="1"/>
</dbReference>
<dbReference type="InterPro" id="IPR012934">
    <property type="entry name" value="Znf_AD"/>
</dbReference>
<evidence type="ECO:0000256" key="1">
    <source>
        <dbReference type="ARBA" id="ARBA00022723"/>
    </source>
</evidence>
<evidence type="ECO:0000256" key="3">
    <source>
        <dbReference type="ARBA" id="ARBA00022771"/>
    </source>
</evidence>
<proteinExistence type="predicted"/>
<feature type="binding site" evidence="6">
    <location>
        <position position="9"/>
    </location>
    <ligand>
        <name>Zn(2+)</name>
        <dbReference type="ChEBI" id="CHEBI:29105"/>
    </ligand>
</feature>
<evidence type="ECO:0000259" key="9">
    <source>
        <dbReference type="PROSITE" id="PS51915"/>
    </source>
</evidence>
<feature type="domain" description="C2H2-type" evidence="8">
    <location>
        <begin position="375"/>
        <end position="403"/>
    </location>
</feature>
<dbReference type="Pfam" id="PF13894">
    <property type="entry name" value="zf-C2H2_4"/>
    <property type="match status" value="1"/>
</dbReference>
<dbReference type="InterPro" id="IPR013087">
    <property type="entry name" value="Znf_C2H2_type"/>
</dbReference>
<feature type="domain" description="C2H2-type" evidence="8">
    <location>
        <begin position="625"/>
        <end position="652"/>
    </location>
</feature>
<evidence type="ECO:0000256" key="7">
    <source>
        <dbReference type="SAM" id="MobiDB-lite"/>
    </source>
</evidence>
<dbReference type="SMART" id="SM00868">
    <property type="entry name" value="zf-AD"/>
    <property type="match status" value="1"/>
</dbReference>
<keyword evidence="3 5" id="KW-0863">Zinc-finger</keyword>
<feature type="binding site" evidence="6">
    <location>
        <position position="52"/>
    </location>
    <ligand>
        <name>Zn(2+)</name>
        <dbReference type="ChEBI" id="CHEBI:29105"/>
    </ligand>
</feature>
<dbReference type="GO" id="GO:0008270">
    <property type="term" value="F:zinc ion binding"/>
    <property type="evidence" value="ECO:0007669"/>
    <property type="project" value="UniProtKB-UniRule"/>
</dbReference>
<dbReference type="SUPFAM" id="SSF57667">
    <property type="entry name" value="beta-beta-alpha zinc fingers"/>
    <property type="match status" value="4"/>
</dbReference>
<accession>A0A8D8AEM2</accession>
<dbReference type="AlphaFoldDB" id="A0A8D8AEM2"/>
<dbReference type="Pfam" id="PF00096">
    <property type="entry name" value="zf-C2H2"/>
    <property type="match status" value="2"/>
</dbReference>
<sequence length="652" mass="75235">MDSDICRTCLLRHPSALVPLADSRNDTPILDMLAGLCGVHFRQSPQLSDAICERCLTKLEVAHAVGQEFRDREMLLRSVWGTEGWLVLLEEYRIGDREEPRSERLLGSLNGGFGGQQEGGTEEIVEEKEETVVPAPPSESVVKEELIIEDKLNTPCEDKPGDQQDGVDVVPEEELDVKLLKRYRCKECHRPFLNLNAYRNHLRKHEQIRQHWLRTCSQEQKRTCAYCKREFPESISFQRHVAWHKRRGLRCCKTCGEHHATAESLKNHVCPYASGKRAKPARLLFRCDECGKRFLSKKHYQVHLERHENLRNGTFKCDVCSKCLATKFLLRKHMSEHRGSPEYSKECEECGQVLTTPNAYQCHKHRHKKDQNGSFHCAKCKKNFATPARLASHRFRVHKGLPEYRRECEECGQVLTSVNAYQCHVYRHKKDQNGSFHCAKCEKNFATLARLANHKCDAQEPANDAEISAEPALKEEPITEDDPSSSGQPSNELLFFEENSLATVKDEPLEDNDCELEVPPAESPISTHGNIGQFECGECGKRFSRENHYRSHLEKHENIRKGTFQCDICQQFLGGQRDLWNHKRNSHKEMPKWMQNCAECGRVFSSENSYHCHMTRHRNVQSGRYRCEACGKCMSHHSEFKRHKCTAQRENK</sequence>
<feature type="domain" description="C2H2-type" evidence="8">
    <location>
        <begin position="315"/>
        <end position="342"/>
    </location>
</feature>
<dbReference type="SUPFAM" id="SSF57716">
    <property type="entry name" value="Glucocorticoid receptor-like (DNA-binding domain)"/>
    <property type="match status" value="1"/>
</dbReference>
<dbReference type="SMART" id="SM00355">
    <property type="entry name" value="ZnF_C2H2"/>
    <property type="match status" value="11"/>
</dbReference>
<evidence type="ECO:0000256" key="6">
    <source>
        <dbReference type="PROSITE-ProRule" id="PRU01263"/>
    </source>
</evidence>
<dbReference type="PROSITE" id="PS00028">
    <property type="entry name" value="ZINC_FINGER_C2H2_1"/>
    <property type="match status" value="10"/>
</dbReference>
<dbReference type="EMBL" id="HBUE01029158">
    <property type="protein sequence ID" value="CAG6455709.1"/>
    <property type="molecule type" value="Transcribed_RNA"/>
</dbReference>
<reference evidence="10" key="1">
    <citation type="submission" date="2021-05" db="EMBL/GenBank/DDBJ databases">
        <authorList>
            <person name="Alioto T."/>
            <person name="Alioto T."/>
            <person name="Gomez Garrido J."/>
        </authorList>
    </citation>
    <scope>NUCLEOTIDE SEQUENCE</scope>
</reference>
<feature type="domain" description="C2H2-type" evidence="8">
    <location>
        <begin position="534"/>
        <end position="561"/>
    </location>
</feature>
<keyword evidence="1 6" id="KW-0479">Metal-binding</keyword>
<feature type="binding site" evidence="6">
    <location>
        <position position="55"/>
    </location>
    <ligand>
        <name>Zn(2+)</name>
        <dbReference type="ChEBI" id="CHEBI:29105"/>
    </ligand>
</feature>
<dbReference type="GO" id="GO:0005634">
    <property type="term" value="C:nucleus"/>
    <property type="evidence" value="ECO:0007669"/>
    <property type="project" value="InterPro"/>
</dbReference>
<organism evidence="10">
    <name type="scientific">Culex pipiens</name>
    <name type="common">House mosquito</name>
    <dbReference type="NCBI Taxonomy" id="7175"/>
    <lineage>
        <taxon>Eukaryota</taxon>
        <taxon>Metazoa</taxon>
        <taxon>Ecdysozoa</taxon>
        <taxon>Arthropoda</taxon>
        <taxon>Hexapoda</taxon>
        <taxon>Insecta</taxon>
        <taxon>Pterygota</taxon>
        <taxon>Neoptera</taxon>
        <taxon>Endopterygota</taxon>
        <taxon>Diptera</taxon>
        <taxon>Nematocera</taxon>
        <taxon>Culicoidea</taxon>
        <taxon>Culicidae</taxon>
        <taxon>Culicinae</taxon>
        <taxon>Culicini</taxon>
        <taxon>Culex</taxon>
        <taxon>Culex</taxon>
    </lineage>
</organism>
<evidence type="ECO:0000259" key="8">
    <source>
        <dbReference type="PROSITE" id="PS50157"/>
    </source>
</evidence>
<protein>
    <submittedName>
        <fullName evidence="10">Zinc finger protein 791</fullName>
    </submittedName>
</protein>
<feature type="domain" description="C2H2-type" evidence="8">
    <location>
        <begin position="183"/>
        <end position="210"/>
    </location>
</feature>
<dbReference type="Pfam" id="PF07776">
    <property type="entry name" value="zf-AD"/>
    <property type="match status" value="1"/>
</dbReference>
<evidence type="ECO:0000256" key="5">
    <source>
        <dbReference type="PROSITE-ProRule" id="PRU00042"/>
    </source>
</evidence>
<feature type="domain" description="C2H2-type" evidence="8">
    <location>
        <begin position="285"/>
        <end position="312"/>
    </location>
</feature>
<feature type="binding site" evidence="6">
    <location>
        <position position="6"/>
    </location>
    <ligand>
        <name>Zn(2+)</name>
        <dbReference type="ChEBI" id="CHEBI:29105"/>
    </ligand>
</feature>
<dbReference type="PROSITE" id="PS50157">
    <property type="entry name" value="ZINC_FINGER_C2H2_2"/>
    <property type="match status" value="7"/>
</dbReference>
<dbReference type="InterPro" id="IPR036236">
    <property type="entry name" value="Znf_C2H2_sf"/>
</dbReference>
<evidence type="ECO:0000256" key="4">
    <source>
        <dbReference type="ARBA" id="ARBA00022833"/>
    </source>
</evidence>
<evidence type="ECO:0000256" key="2">
    <source>
        <dbReference type="ARBA" id="ARBA00022737"/>
    </source>
</evidence>
<dbReference type="PANTHER" id="PTHR24379">
    <property type="entry name" value="KRAB AND ZINC FINGER DOMAIN-CONTAINING"/>
    <property type="match status" value="1"/>
</dbReference>
<feature type="domain" description="C2H2-type" evidence="8">
    <location>
        <begin position="595"/>
        <end position="622"/>
    </location>
</feature>
<dbReference type="Gene3D" id="3.30.160.60">
    <property type="entry name" value="Classic Zinc Finger"/>
    <property type="match status" value="6"/>
</dbReference>